<protein>
    <submittedName>
        <fullName evidence="1">Uncharacterized protein</fullName>
    </submittedName>
</protein>
<dbReference type="AlphaFoldDB" id="A0A4U1I3G7"/>
<dbReference type="Proteomes" id="UP000305539">
    <property type="component" value="Unassembled WGS sequence"/>
</dbReference>
<keyword evidence="2" id="KW-1185">Reference proteome</keyword>
<evidence type="ECO:0000313" key="2">
    <source>
        <dbReference type="Proteomes" id="UP000305539"/>
    </source>
</evidence>
<comment type="caution">
    <text evidence="1">The sequence shown here is derived from an EMBL/GenBank/DDBJ whole genome shotgun (WGS) entry which is preliminary data.</text>
</comment>
<name>A0A4U1I3G7_9BURK</name>
<accession>A0A4U1I3G7</accession>
<reference evidence="1 2" key="1">
    <citation type="submission" date="2019-04" db="EMBL/GenBank/DDBJ databases">
        <title>Trinickia sp. 7GSK02, isolated from subtropical forest soil.</title>
        <authorList>
            <person name="Gao Z.-H."/>
            <person name="Qiu L.-H."/>
        </authorList>
    </citation>
    <scope>NUCLEOTIDE SEQUENCE [LARGE SCALE GENOMIC DNA]</scope>
    <source>
        <strain evidence="1 2">7GSK02</strain>
    </source>
</reference>
<organism evidence="1 2">
    <name type="scientific">Trinickia terrae</name>
    <dbReference type="NCBI Taxonomy" id="2571161"/>
    <lineage>
        <taxon>Bacteria</taxon>
        <taxon>Pseudomonadati</taxon>
        <taxon>Pseudomonadota</taxon>
        <taxon>Betaproteobacteria</taxon>
        <taxon>Burkholderiales</taxon>
        <taxon>Burkholderiaceae</taxon>
        <taxon>Trinickia</taxon>
    </lineage>
</organism>
<evidence type="ECO:0000313" key="1">
    <source>
        <dbReference type="EMBL" id="TKC87777.1"/>
    </source>
</evidence>
<dbReference type="EMBL" id="SWJE01000008">
    <property type="protein sequence ID" value="TKC87777.1"/>
    <property type="molecule type" value="Genomic_DNA"/>
</dbReference>
<gene>
    <name evidence="1" type="ORF">FAZ69_15975</name>
</gene>
<proteinExistence type="predicted"/>
<dbReference type="RefSeq" id="WP_136896041.1">
    <property type="nucleotide sequence ID" value="NZ_SWJE01000008.1"/>
</dbReference>
<sequence>MFTTVKRGESRFTYLNSGMETGLDEPGTLDAPLSPIRYNSLFEAGAALSTRNRGAVNGYAAVAVRAFAAGNDSKRVWIFYI</sequence>